<accession>A0A2X3JVQ0</accession>
<evidence type="ECO:0000313" key="3">
    <source>
        <dbReference type="Proteomes" id="UP000250991"/>
    </source>
</evidence>
<dbReference type="AlphaFoldDB" id="A0A2X3JVQ0"/>
<evidence type="ECO:0000256" key="1">
    <source>
        <dbReference type="HAMAP-Rule" id="MF_00676"/>
    </source>
</evidence>
<dbReference type="PANTHER" id="PTHR37421:SF1">
    <property type="entry name" value="UPF0260 PROTEIN YCGN"/>
    <property type="match status" value="1"/>
</dbReference>
<reference evidence="2 3" key="1">
    <citation type="submission" date="2018-06" db="EMBL/GenBank/DDBJ databases">
        <authorList>
            <consortium name="Pathogen Informatics"/>
            <person name="Doyle S."/>
        </authorList>
    </citation>
    <scope>NUCLEOTIDE SEQUENCE [LARGE SCALE GENOMIC DNA]</scope>
    <source>
        <strain evidence="2 3">NCTC8009</strain>
    </source>
</reference>
<dbReference type="Proteomes" id="UP000250991">
    <property type="component" value="Unassembled WGS sequence"/>
</dbReference>
<organism evidence="2 3">
    <name type="scientific">Escherichia coli</name>
    <dbReference type="NCBI Taxonomy" id="562"/>
    <lineage>
        <taxon>Bacteria</taxon>
        <taxon>Pseudomonadati</taxon>
        <taxon>Pseudomonadota</taxon>
        <taxon>Gammaproteobacteria</taxon>
        <taxon>Enterobacterales</taxon>
        <taxon>Enterobacteriaceae</taxon>
        <taxon>Escherichia</taxon>
    </lineage>
</organism>
<name>A0A2X3JVQ0_ECOLX</name>
<dbReference type="InterPro" id="IPR005358">
    <property type="entry name" value="Puta_zinc/iron-chelating_dom"/>
</dbReference>
<protein>
    <recommendedName>
        <fullName evidence="1">UPF0260 protein YcgN</fullName>
    </recommendedName>
</protein>
<dbReference type="STRING" id="585034.ECIAI1_1197"/>
<comment type="similarity">
    <text evidence="1">Belongs to the UPF0260 family.</text>
</comment>
<proteinExistence type="inferred from homology"/>
<dbReference type="NCBIfam" id="NF003501">
    <property type="entry name" value="PRK05170.1-5"/>
    <property type="match status" value="1"/>
</dbReference>
<dbReference type="EMBL" id="UARW01000010">
    <property type="protein sequence ID" value="SQD03247.1"/>
    <property type="molecule type" value="Genomic_DNA"/>
</dbReference>
<dbReference type="Pfam" id="PF03692">
    <property type="entry name" value="CxxCxxCC"/>
    <property type="match status" value="1"/>
</dbReference>
<evidence type="ECO:0000313" key="2">
    <source>
        <dbReference type="EMBL" id="SQD03247.1"/>
    </source>
</evidence>
<dbReference type="HAMAP" id="MF_00676">
    <property type="entry name" value="UPF0260"/>
    <property type="match status" value="1"/>
</dbReference>
<dbReference type="NCBIfam" id="NF003507">
    <property type="entry name" value="PRK05170.2-5"/>
    <property type="match status" value="1"/>
</dbReference>
<dbReference type="PANTHER" id="PTHR37421">
    <property type="entry name" value="UPF0260 PROTEIN YCGN"/>
    <property type="match status" value="1"/>
</dbReference>
<dbReference type="NCBIfam" id="NF003498">
    <property type="entry name" value="PRK05170.1-1"/>
    <property type="match status" value="1"/>
</dbReference>
<dbReference type="InterPro" id="IPR008228">
    <property type="entry name" value="UCP006173"/>
</dbReference>
<sequence length="195" mass="22816">MSDVPFWQSKTLDEMSDAEWESLCDGCGQCCLHKLMDEDTDEIYFTNVACRQLNIKTCQCRNYERRFEFEPDCIKLTRENLPTFEWLPMTCAYRLLAEGKDLPAWHPLLTGSKAAMHGERISVRHIAVKESEVIDWQDHILNKPDWAQWINLIDVDGGFLNIRLDARHFVALFLKALCHNESYPIPYYQQVTLNL</sequence>
<dbReference type="NCBIfam" id="NF003503">
    <property type="entry name" value="PRK05170.2-1"/>
    <property type="match status" value="1"/>
</dbReference>
<gene>
    <name evidence="1 2" type="primary">ycgN</name>
    <name evidence="2" type="ORF">NCTC8009_03730</name>
</gene>